<proteinExistence type="predicted"/>
<reference evidence="2" key="1">
    <citation type="submission" date="2016-11" db="EMBL/GenBank/DDBJ databases">
        <authorList>
            <person name="Varghese N."/>
            <person name="Submissions S."/>
        </authorList>
    </citation>
    <scope>NUCLEOTIDE SEQUENCE [LARGE SCALE GENOMIC DNA]</scope>
    <source>
        <strain evidence="2">DSM 16057</strain>
    </source>
</reference>
<protein>
    <submittedName>
        <fullName evidence="1">Uncharacterized protein</fullName>
    </submittedName>
</protein>
<organism evidence="1 2">
    <name type="scientific">Desulfofundulus thermosubterraneus DSM 16057</name>
    <dbReference type="NCBI Taxonomy" id="1121432"/>
    <lineage>
        <taxon>Bacteria</taxon>
        <taxon>Bacillati</taxon>
        <taxon>Bacillota</taxon>
        <taxon>Clostridia</taxon>
        <taxon>Eubacteriales</taxon>
        <taxon>Peptococcaceae</taxon>
        <taxon>Desulfofundulus</taxon>
    </lineage>
</organism>
<gene>
    <name evidence="1" type="ORF">SAMN02745219_02443</name>
</gene>
<keyword evidence="2" id="KW-1185">Reference proteome</keyword>
<sequence>MTIKWKDVAISKGNPEIDLFTLYLAGYNGKGKALNCLPAFCTRSPVILAGAWEAF</sequence>
<evidence type="ECO:0000313" key="2">
    <source>
        <dbReference type="Proteomes" id="UP000184529"/>
    </source>
</evidence>
<dbReference type="EMBL" id="FQZM01000031">
    <property type="protein sequence ID" value="SHJ38723.1"/>
    <property type="molecule type" value="Genomic_DNA"/>
</dbReference>
<name>A0A1M6IW91_9FIRM</name>
<dbReference type="RefSeq" id="WP_165613247.1">
    <property type="nucleotide sequence ID" value="NZ_FQZM01000031.1"/>
</dbReference>
<dbReference type="STRING" id="1121432.SAMN02745219_02443"/>
<dbReference type="Proteomes" id="UP000184529">
    <property type="component" value="Unassembled WGS sequence"/>
</dbReference>
<accession>A0A1M6IW91</accession>
<dbReference type="AlphaFoldDB" id="A0A1M6IW91"/>
<evidence type="ECO:0000313" key="1">
    <source>
        <dbReference type="EMBL" id="SHJ38723.1"/>
    </source>
</evidence>